<dbReference type="PANTHER" id="PTHR43019:SF62">
    <property type="entry name" value="SERINE ENDOPROTEASE DEGS"/>
    <property type="match status" value="1"/>
</dbReference>
<name>A0A5C6AX87_9BACT</name>
<dbReference type="EMBL" id="SJPN01000003">
    <property type="protein sequence ID" value="TWU04248.1"/>
    <property type="molecule type" value="Genomic_DNA"/>
</dbReference>
<dbReference type="GO" id="GO:0006508">
    <property type="term" value="P:proteolysis"/>
    <property type="evidence" value="ECO:0007669"/>
    <property type="project" value="UniProtKB-KW"/>
</dbReference>
<dbReference type="SUPFAM" id="SSF50494">
    <property type="entry name" value="Trypsin-like serine proteases"/>
    <property type="match status" value="1"/>
</dbReference>
<gene>
    <name evidence="2" type="primary">degP_3</name>
    <name evidence="2" type="ORF">Pla52n_22870</name>
</gene>
<organism evidence="2 3">
    <name type="scientific">Stieleria varia</name>
    <dbReference type="NCBI Taxonomy" id="2528005"/>
    <lineage>
        <taxon>Bacteria</taxon>
        <taxon>Pseudomonadati</taxon>
        <taxon>Planctomycetota</taxon>
        <taxon>Planctomycetia</taxon>
        <taxon>Pirellulales</taxon>
        <taxon>Pirellulaceae</taxon>
        <taxon>Stieleria</taxon>
    </lineage>
</organism>
<proteinExistence type="predicted"/>
<keyword evidence="2" id="KW-0645">Protease</keyword>
<dbReference type="Gene3D" id="2.40.10.120">
    <property type="match status" value="1"/>
</dbReference>
<evidence type="ECO:0000313" key="2">
    <source>
        <dbReference type="EMBL" id="TWU04248.1"/>
    </source>
</evidence>
<keyword evidence="3" id="KW-1185">Reference proteome</keyword>
<feature type="signal peptide" evidence="1">
    <location>
        <begin position="1"/>
        <end position="32"/>
    </location>
</feature>
<dbReference type="InterPro" id="IPR009003">
    <property type="entry name" value="Peptidase_S1_PA"/>
</dbReference>
<comment type="caution">
    <text evidence="2">The sequence shown here is derived from an EMBL/GenBank/DDBJ whole genome shotgun (WGS) entry which is preliminary data.</text>
</comment>
<keyword evidence="1" id="KW-0732">Signal</keyword>
<evidence type="ECO:0000256" key="1">
    <source>
        <dbReference type="SAM" id="SignalP"/>
    </source>
</evidence>
<dbReference type="AlphaFoldDB" id="A0A5C6AX87"/>
<dbReference type="Proteomes" id="UP000320176">
    <property type="component" value="Unassembled WGS sequence"/>
</dbReference>
<protein>
    <submittedName>
        <fullName evidence="2">Periplasmic serine endoprotease DegP</fullName>
        <ecNumber evidence="2">3.4.21.107</ecNumber>
    </submittedName>
</protein>
<reference evidence="2 3" key="1">
    <citation type="submission" date="2019-02" db="EMBL/GenBank/DDBJ databases">
        <title>Deep-cultivation of Planctomycetes and their phenomic and genomic characterization uncovers novel biology.</title>
        <authorList>
            <person name="Wiegand S."/>
            <person name="Jogler M."/>
            <person name="Boedeker C."/>
            <person name="Pinto D."/>
            <person name="Vollmers J."/>
            <person name="Rivas-Marin E."/>
            <person name="Kohn T."/>
            <person name="Peeters S.H."/>
            <person name="Heuer A."/>
            <person name="Rast P."/>
            <person name="Oberbeckmann S."/>
            <person name="Bunk B."/>
            <person name="Jeske O."/>
            <person name="Meyerdierks A."/>
            <person name="Storesund J.E."/>
            <person name="Kallscheuer N."/>
            <person name="Luecker S."/>
            <person name="Lage O.M."/>
            <person name="Pohl T."/>
            <person name="Merkel B.J."/>
            <person name="Hornburger P."/>
            <person name="Mueller R.-W."/>
            <person name="Bruemmer F."/>
            <person name="Labrenz M."/>
            <person name="Spormann A.M."/>
            <person name="Op Den Camp H."/>
            <person name="Overmann J."/>
            <person name="Amann R."/>
            <person name="Jetten M.S.M."/>
            <person name="Mascher T."/>
            <person name="Medema M.H."/>
            <person name="Devos D.P."/>
            <person name="Kaster A.-K."/>
            <person name="Ovreas L."/>
            <person name="Rohde M."/>
            <person name="Galperin M.Y."/>
            <person name="Jogler C."/>
        </authorList>
    </citation>
    <scope>NUCLEOTIDE SEQUENCE [LARGE SCALE GENOMIC DNA]</scope>
    <source>
        <strain evidence="2 3">Pla52n</strain>
    </source>
</reference>
<dbReference type="GO" id="GO:0008233">
    <property type="term" value="F:peptidase activity"/>
    <property type="evidence" value="ECO:0007669"/>
    <property type="project" value="UniProtKB-KW"/>
</dbReference>
<sequence precursor="true">MFHFKPGELIRRQLYAVCLLAASSSFAGIASAGDYQTILRSTAWIITSDAENQTSTGTGVYIDAEKKLIVTNAHVVGESRKAVVFFADVKDGKPQVKRKHYLSNILKLGIQGNVVAVDRKRDLALIQLPNVPGDAVPMDLADASTTPGADIDLIGNPGDGDILWVYTDGTVRSVYDKKFKSNHGEHEFLAVETQTLIKPGDSGGPIVDADGKLIAIAQSFSPSSPLVSYCVDVTEIRNIIASPWKSAPLPSKVLLDETGMPYTKHTSGHYQIDRKIGTNTQAVFVAKDTEYHERADIRRVWSTVLTSQTAPDADLMMRLMRQSSATKLGAWAIEKNETEGYIVFFVAKLDATASDEALESTVDYVGRLAAAMNKELTPKTTEKSAEETLASWLAE</sequence>
<dbReference type="PANTHER" id="PTHR43019">
    <property type="entry name" value="SERINE ENDOPROTEASE DEGS"/>
    <property type="match status" value="1"/>
</dbReference>
<feature type="chain" id="PRO_5023069117" evidence="1">
    <location>
        <begin position="33"/>
        <end position="395"/>
    </location>
</feature>
<evidence type="ECO:0000313" key="3">
    <source>
        <dbReference type="Proteomes" id="UP000320176"/>
    </source>
</evidence>
<accession>A0A5C6AX87</accession>
<dbReference type="RefSeq" id="WP_231741914.1">
    <property type="nucleotide sequence ID" value="NZ_CP151726.1"/>
</dbReference>
<dbReference type="EC" id="3.4.21.107" evidence="2"/>
<dbReference type="Pfam" id="PF13365">
    <property type="entry name" value="Trypsin_2"/>
    <property type="match status" value="1"/>
</dbReference>
<keyword evidence="2" id="KW-0378">Hydrolase</keyword>